<protein>
    <recommendedName>
        <fullName evidence="3">GH18 domain-containing protein</fullName>
    </recommendedName>
</protein>
<dbReference type="Gene3D" id="3.60.21.70">
    <property type="entry name" value="PhoD-like phosphatase"/>
    <property type="match status" value="1"/>
</dbReference>
<dbReference type="SUPFAM" id="SSF56300">
    <property type="entry name" value="Metallo-dependent phosphatases"/>
    <property type="match status" value="1"/>
</dbReference>
<reference evidence="4 5" key="1">
    <citation type="submission" date="2015-07" db="EMBL/GenBank/DDBJ databases">
        <title>Emmonsia species relationships and genome sequence.</title>
        <authorList>
            <person name="Cuomo C.A."/>
            <person name="Schwartz I.S."/>
            <person name="Kenyon C."/>
            <person name="de Hoog G.S."/>
            <person name="Govender N.P."/>
            <person name="Botha A."/>
            <person name="Moreno L."/>
            <person name="de Vries M."/>
            <person name="Munoz J.F."/>
            <person name="Stielow J.B."/>
        </authorList>
    </citation>
    <scope>NUCLEOTIDE SEQUENCE [LARGE SCALE GENOMIC DNA]</scope>
    <source>
        <strain evidence="4 5">CBS 136260</strain>
    </source>
</reference>
<dbReference type="InterPro" id="IPR038607">
    <property type="entry name" value="PhoD-like_sf"/>
</dbReference>
<dbReference type="OrthoDB" id="2100241at2759"/>
<keyword evidence="2" id="KW-1133">Transmembrane helix</keyword>
<feature type="compositionally biased region" description="Basic and acidic residues" evidence="1">
    <location>
        <begin position="312"/>
        <end position="325"/>
    </location>
</feature>
<evidence type="ECO:0000256" key="2">
    <source>
        <dbReference type="SAM" id="Phobius"/>
    </source>
</evidence>
<accession>A0A1B7NV78</accession>
<feature type="transmembrane region" description="Helical" evidence="2">
    <location>
        <begin position="282"/>
        <end position="304"/>
    </location>
</feature>
<feature type="domain" description="GH18" evidence="3">
    <location>
        <begin position="14"/>
        <end position="283"/>
    </location>
</feature>
<dbReference type="PROSITE" id="PS51910">
    <property type="entry name" value="GH18_2"/>
    <property type="match status" value="1"/>
</dbReference>
<evidence type="ECO:0000313" key="5">
    <source>
        <dbReference type="Proteomes" id="UP000091918"/>
    </source>
</evidence>
<dbReference type="Gene3D" id="3.20.20.80">
    <property type="entry name" value="Glycosidases"/>
    <property type="match status" value="1"/>
</dbReference>
<dbReference type="InterPro" id="IPR052900">
    <property type="entry name" value="Phospholipid_Metab_Enz"/>
</dbReference>
<dbReference type="AlphaFoldDB" id="A0A1B7NV78"/>
<feature type="region of interest" description="Disordered" evidence="1">
    <location>
        <begin position="306"/>
        <end position="339"/>
    </location>
</feature>
<keyword evidence="5" id="KW-1185">Reference proteome</keyword>
<dbReference type="InterPro" id="IPR001223">
    <property type="entry name" value="Glyco_hydro18_cat"/>
</dbReference>
<comment type="caution">
    <text evidence="4">The sequence shown here is derived from an EMBL/GenBank/DDBJ whole genome shotgun (WGS) entry which is preliminary data.</text>
</comment>
<dbReference type="InterPro" id="IPR017853">
    <property type="entry name" value="GH"/>
</dbReference>
<dbReference type="GO" id="GO:0005975">
    <property type="term" value="P:carbohydrate metabolic process"/>
    <property type="evidence" value="ECO:0007669"/>
    <property type="project" value="InterPro"/>
</dbReference>
<proteinExistence type="predicted"/>
<dbReference type="Pfam" id="PF09423">
    <property type="entry name" value="PhoD"/>
    <property type="match status" value="1"/>
</dbReference>
<gene>
    <name evidence="4" type="ORF">ACJ72_04982</name>
</gene>
<dbReference type="SUPFAM" id="SSF51445">
    <property type="entry name" value="(Trans)glycosidases"/>
    <property type="match status" value="1"/>
</dbReference>
<evidence type="ECO:0000313" key="4">
    <source>
        <dbReference type="EMBL" id="OAX80678.1"/>
    </source>
</evidence>
<dbReference type="PANTHER" id="PTHR43606">
    <property type="entry name" value="PHOSPHATASE, PUTATIVE (AFU_ORTHOLOGUE AFUA_6G08710)-RELATED"/>
    <property type="match status" value="1"/>
</dbReference>
<dbReference type="Proteomes" id="UP000091918">
    <property type="component" value="Unassembled WGS sequence"/>
</dbReference>
<dbReference type="EMBL" id="LGUA01000643">
    <property type="protein sequence ID" value="OAX80678.1"/>
    <property type="molecule type" value="Genomic_DNA"/>
</dbReference>
<dbReference type="CDD" id="cd07389">
    <property type="entry name" value="MPP_PhoD"/>
    <property type="match status" value="1"/>
</dbReference>
<dbReference type="CDD" id="cd06546">
    <property type="entry name" value="GH18_CTS3_chitinase"/>
    <property type="match status" value="1"/>
</dbReference>
<organism evidence="4 5">
    <name type="scientific">Emergomyces africanus</name>
    <dbReference type="NCBI Taxonomy" id="1955775"/>
    <lineage>
        <taxon>Eukaryota</taxon>
        <taxon>Fungi</taxon>
        <taxon>Dikarya</taxon>
        <taxon>Ascomycota</taxon>
        <taxon>Pezizomycotina</taxon>
        <taxon>Eurotiomycetes</taxon>
        <taxon>Eurotiomycetidae</taxon>
        <taxon>Onygenales</taxon>
        <taxon>Ajellomycetaceae</taxon>
        <taxon>Emergomyces</taxon>
    </lineage>
</organism>
<dbReference type="InterPro" id="IPR018946">
    <property type="entry name" value="PhoD-like_MPP"/>
</dbReference>
<keyword evidence="2" id="KW-0812">Transmembrane</keyword>
<dbReference type="PANTHER" id="PTHR43606:SF2">
    <property type="entry name" value="ALKALINE PHOSPHATASE FAMILY PROTEIN (AFU_ORTHOLOGUE AFUA_5G03860)"/>
    <property type="match status" value="1"/>
</dbReference>
<evidence type="ECO:0000256" key="1">
    <source>
        <dbReference type="SAM" id="MobiDB-lite"/>
    </source>
</evidence>
<name>A0A1B7NV78_9EURO</name>
<evidence type="ECO:0000259" key="3">
    <source>
        <dbReference type="PROSITE" id="PS51910"/>
    </source>
</evidence>
<dbReference type="STRING" id="1658172.A0A1B7NV78"/>
<keyword evidence="2" id="KW-0472">Membrane</keyword>
<sequence length="912" mass="101195">MPPIPENDGASIRPRIICYYQTYYPNNGNIYVSMLPLILNNTGVTHVILAAIHINEDPGNLTLNDHSPEDPLYMPLWAEARVLQTQGIKVMGMLGGAARGSFERLDKDAASFERYYIPLRDMLRNHAIDGLDLDVEEEMSLKGIIRLIDRLKEDFGEQFIVTLAPVATALIDGLPHLSGFNYKALEAARGSKIAWYNAQFYNGWGSMENTDVYDQIIVGGWAPEKVVTGTLTNPENGSNGYVPMDKISAVLGMLLIKYPTFGGVTGWEYFNALPAGHHAPPLIFALLLVYLTSTFAIVTAPVLGQSQKRGGTTKDSRKDAIEAKESLSSSDGNGPGKATSSRAMASLAALSTGVPSSAAASYANLGTVVVNILFGLATLDFFVRGHYMYSTTDLAFSRVGYVSATTANILIREPDAAKLPIHISYRAMENGREGDLIQAGIIALLNNDTDYTYPVTLTGLQPSMEYRYSFSNNLSGQFTTAPAPGSAEANRITFLSSSCIKPNFPYNPFNHPFQIYGLELISKIVSKLPSFSRPSFMLFLGDFIYIDVPFRMGSSVSDYRSEYRKVYSSPSWHTGPKPAINIPWLHTLDDHEISNDWHLGNITDPYPAAFDPYYHYHMSVNPPIDKSSFSVPLNTTYFSFTHGPASFFMLDTRTYRTEPLRENSTMLGAAQLNSLLEFISRKEPAGVEWKIVTSSVPFAKNWRIGTEDTWGGFLNERHVIFEAIWRAERELGIRVVLLSGDRHEFGATRFPDPSLVAAGEGTRSLEDGRGIHEFCNGPLNMFYVPLDSYVQTDNEDILIKYLPAGNHKLGVINIDVENGRNSVFKYALYVEEELMWEYKLVKPLVWADGQRRVLPPGEVVYDKFGDRGMGGKMKKVLGDVEVLVKPLIKKAVRAVKLMVLALLALLKREVEG</sequence>
<dbReference type="Pfam" id="PF00704">
    <property type="entry name" value="Glyco_hydro_18"/>
    <property type="match status" value="1"/>
</dbReference>
<dbReference type="InterPro" id="IPR029052">
    <property type="entry name" value="Metallo-depent_PP-like"/>
</dbReference>